<accession>A0ABC8WHB5</accession>
<feature type="region of interest" description="Disordered" evidence="1">
    <location>
        <begin position="244"/>
        <end position="265"/>
    </location>
</feature>
<feature type="compositionally biased region" description="Basic and acidic residues" evidence="1">
    <location>
        <begin position="20"/>
        <end position="42"/>
    </location>
</feature>
<evidence type="ECO:0000256" key="1">
    <source>
        <dbReference type="SAM" id="MobiDB-lite"/>
    </source>
</evidence>
<name>A0ABC8WHB5_9POAL</name>
<reference evidence="3" key="1">
    <citation type="submission" date="2024-06" db="EMBL/GenBank/DDBJ databases">
        <authorList>
            <person name="Ryan C."/>
        </authorList>
    </citation>
    <scope>NUCLEOTIDE SEQUENCE [LARGE SCALE GENOMIC DNA]</scope>
</reference>
<sequence>MSRLNDPYEDRYRPPPWYNDHPERMWDHYYRRDVHDDDDGHSGHPGVQARSTHDAKCVGQETAFRERGRSPRQCSRGTDRGSRCRVAPLPSPVATLPDMRDLQAEREAELRFLFKAQAGLAQDMVNTLLKNYSTGLSHELVIPTINNYICNAEMLAEKLGLADVCPLLQIGYDALSGTTAQRAPLVQVGASTQTGVPVPEAYQRLKHSLCTAQEGRVDEPTREQVEEVLNKMQAAASWAPHTTQQMCRSPGQPASPCSPRRHSQADNDYEDHLGLSTFFTTPPPPAIRAELEAPRQVQTHNLTTPRLTELQQSATPGDNALAAGVGAIAPMVDDLFVTPAPPLIEQKPARRLRQKRTFDMTSVLRDYINSIQGPAPDFTIAALTTLLDLDDDDAAQLTDALLQHAGDEVADLQAEQDGLMCSHA</sequence>
<evidence type="ECO:0000313" key="3">
    <source>
        <dbReference type="Proteomes" id="UP001497457"/>
    </source>
</evidence>
<feature type="region of interest" description="Disordered" evidence="1">
    <location>
        <begin position="1"/>
        <end position="83"/>
    </location>
</feature>
<proteinExistence type="predicted"/>
<dbReference type="EMBL" id="OZ075122">
    <property type="protein sequence ID" value="CAL4907781.1"/>
    <property type="molecule type" value="Genomic_DNA"/>
</dbReference>
<dbReference type="Proteomes" id="UP001497457">
    <property type="component" value="Chromosome 12b"/>
</dbReference>
<protein>
    <submittedName>
        <fullName evidence="2">Uncharacterized protein</fullName>
    </submittedName>
</protein>
<reference evidence="2 3" key="2">
    <citation type="submission" date="2024-10" db="EMBL/GenBank/DDBJ databases">
        <authorList>
            <person name="Ryan C."/>
        </authorList>
    </citation>
    <scope>NUCLEOTIDE SEQUENCE [LARGE SCALE GENOMIC DNA]</scope>
</reference>
<feature type="compositionally biased region" description="Basic and acidic residues" evidence="1">
    <location>
        <begin position="1"/>
        <end position="13"/>
    </location>
</feature>
<gene>
    <name evidence="2" type="ORF">URODEC1_LOCUS12690</name>
</gene>
<dbReference type="AlphaFoldDB" id="A0ABC8WHB5"/>
<organism evidence="2 3">
    <name type="scientific">Urochloa decumbens</name>
    <dbReference type="NCBI Taxonomy" id="240449"/>
    <lineage>
        <taxon>Eukaryota</taxon>
        <taxon>Viridiplantae</taxon>
        <taxon>Streptophyta</taxon>
        <taxon>Embryophyta</taxon>
        <taxon>Tracheophyta</taxon>
        <taxon>Spermatophyta</taxon>
        <taxon>Magnoliopsida</taxon>
        <taxon>Liliopsida</taxon>
        <taxon>Poales</taxon>
        <taxon>Poaceae</taxon>
        <taxon>PACMAD clade</taxon>
        <taxon>Panicoideae</taxon>
        <taxon>Panicodae</taxon>
        <taxon>Paniceae</taxon>
        <taxon>Melinidinae</taxon>
        <taxon>Urochloa</taxon>
    </lineage>
</organism>
<evidence type="ECO:0000313" key="2">
    <source>
        <dbReference type="EMBL" id="CAL4907781.1"/>
    </source>
</evidence>
<keyword evidence="3" id="KW-1185">Reference proteome</keyword>